<organism evidence="9 10">
    <name type="scientific">Sporothrix stenoceras</name>
    <dbReference type="NCBI Taxonomy" id="5173"/>
    <lineage>
        <taxon>Eukaryota</taxon>
        <taxon>Fungi</taxon>
        <taxon>Dikarya</taxon>
        <taxon>Ascomycota</taxon>
        <taxon>Pezizomycotina</taxon>
        <taxon>Sordariomycetes</taxon>
        <taxon>Sordariomycetidae</taxon>
        <taxon>Ophiostomatales</taxon>
        <taxon>Ophiostomataceae</taxon>
        <taxon>Sporothrix</taxon>
    </lineage>
</organism>
<evidence type="ECO:0000256" key="4">
    <source>
        <dbReference type="ARBA" id="ARBA00023125"/>
    </source>
</evidence>
<sequence length="263" mass="28059">MADNVSPAHSHTHSQSSHSGTTMTESVASTAASTATSTAASATSTQTPGRPPKRIRLNLACNNCRRRKVKCDTEQPKCRNCWLRDEECLTTDPRYPPSASPDGRGRAEVRRWATPNGLMPGQNPAATHRNQAYVAKHAPSGASSAAEPSSAPPEHCQQHNQTQPAPSPPTPRRPSTIVVAENNTPSASGTTATTTEAPISWVTRSYHYSETAEQAREDEDGGNMDTENGPAGPTTVATTSSYDADVVVNTDDATPHRVKYMVE</sequence>
<keyword evidence="1" id="KW-0479">Metal-binding</keyword>
<accession>A0ABR3YRR7</accession>
<dbReference type="SMART" id="SM00066">
    <property type="entry name" value="GAL4"/>
    <property type="match status" value="1"/>
</dbReference>
<dbReference type="InterPro" id="IPR036864">
    <property type="entry name" value="Zn2-C6_fun-type_DNA-bd_sf"/>
</dbReference>
<evidence type="ECO:0000256" key="6">
    <source>
        <dbReference type="ARBA" id="ARBA00023242"/>
    </source>
</evidence>
<dbReference type="PROSITE" id="PS50048">
    <property type="entry name" value="ZN2_CY6_FUNGAL_2"/>
    <property type="match status" value="1"/>
</dbReference>
<dbReference type="SUPFAM" id="SSF57701">
    <property type="entry name" value="Zn2/Cys6 DNA-binding domain"/>
    <property type="match status" value="1"/>
</dbReference>
<feature type="region of interest" description="Disordered" evidence="7">
    <location>
        <begin position="1"/>
        <end position="55"/>
    </location>
</feature>
<evidence type="ECO:0000313" key="9">
    <source>
        <dbReference type="EMBL" id="KAL1891055.1"/>
    </source>
</evidence>
<protein>
    <recommendedName>
        <fullName evidence="8">Zn(2)-C6 fungal-type domain-containing protein</fullName>
    </recommendedName>
</protein>
<keyword evidence="4" id="KW-0238">DNA-binding</keyword>
<keyword evidence="6" id="KW-0539">Nucleus</keyword>
<keyword evidence="2" id="KW-0862">Zinc</keyword>
<dbReference type="InterPro" id="IPR001138">
    <property type="entry name" value="Zn2Cys6_DnaBD"/>
</dbReference>
<keyword evidence="10" id="KW-1185">Reference proteome</keyword>
<evidence type="ECO:0000256" key="2">
    <source>
        <dbReference type="ARBA" id="ARBA00022833"/>
    </source>
</evidence>
<dbReference type="CDD" id="cd00067">
    <property type="entry name" value="GAL4"/>
    <property type="match status" value="1"/>
</dbReference>
<name>A0ABR3YRR7_9PEZI</name>
<keyword evidence="5" id="KW-0804">Transcription</keyword>
<evidence type="ECO:0000313" key="10">
    <source>
        <dbReference type="Proteomes" id="UP001583186"/>
    </source>
</evidence>
<dbReference type="PANTHER" id="PTHR31944">
    <property type="entry name" value="HEME-RESPONSIVE ZINC FINGER TRANSCRIPTION FACTOR HAP1"/>
    <property type="match status" value="1"/>
</dbReference>
<evidence type="ECO:0000259" key="8">
    <source>
        <dbReference type="PROSITE" id="PS50048"/>
    </source>
</evidence>
<dbReference type="EMBL" id="JAWCUI010000056">
    <property type="protein sequence ID" value="KAL1891055.1"/>
    <property type="molecule type" value="Genomic_DNA"/>
</dbReference>
<feature type="compositionally biased region" description="Low complexity" evidence="7">
    <location>
        <begin position="13"/>
        <end position="47"/>
    </location>
</feature>
<comment type="caution">
    <text evidence="9">The sequence shown here is derived from an EMBL/GenBank/DDBJ whole genome shotgun (WGS) entry which is preliminary data.</text>
</comment>
<evidence type="ECO:0000256" key="3">
    <source>
        <dbReference type="ARBA" id="ARBA00023015"/>
    </source>
</evidence>
<dbReference type="Gene3D" id="4.10.240.10">
    <property type="entry name" value="Zn(2)-C6 fungal-type DNA-binding domain"/>
    <property type="match status" value="1"/>
</dbReference>
<dbReference type="Proteomes" id="UP001583186">
    <property type="component" value="Unassembled WGS sequence"/>
</dbReference>
<keyword evidence="3" id="KW-0805">Transcription regulation</keyword>
<gene>
    <name evidence="9" type="ORF">Sste5346_007879</name>
</gene>
<feature type="region of interest" description="Disordered" evidence="7">
    <location>
        <begin position="135"/>
        <end position="177"/>
    </location>
</feature>
<evidence type="ECO:0000256" key="1">
    <source>
        <dbReference type="ARBA" id="ARBA00022723"/>
    </source>
</evidence>
<reference evidence="9 10" key="1">
    <citation type="journal article" date="2024" name="IMA Fungus">
        <title>IMA Genome - F19 : A genome assembly and annotation guide to empower mycologists, including annotated draft genome sequences of Ceratocystis pirilliformis, Diaporthe australafricana, Fusarium ophioides, Paecilomyces lecythidis, and Sporothrix stenoceras.</title>
        <authorList>
            <person name="Aylward J."/>
            <person name="Wilson A.M."/>
            <person name="Visagie C.M."/>
            <person name="Spraker J."/>
            <person name="Barnes I."/>
            <person name="Buitendag C."/>
            <person name="Ceriani C."/>
            <person name="Del Mar Angel L."/>
            <person name="du Plessis D."/>
            <person name="Fuchs T."/>
            <person name="Gasser K."/>
            <person name="Kramer D."/>
            <person name="Li W."/>
            <person name="Munsamy K."/>
            <person name="Piso A."/>
            <person name="Price J.L."/>
            <person name="Sonnekus B."/>
            <person name="Thomas C."/>
            <person name="van der Nest A."/>
            <person name="van Dijk A."/>
            <person name="van Heerden A."/>
            <person name="van Vuuren N."/>
            <person name="Yilmaz N."/>
            <person name="Duong T.A."/>
            <person name="van der Merwe N.A."/>
            <person name="Wingfield M.J."/>
            <person name="Wingfield B.D."/>
        </authorList>
    </citation>
    <scope>NUCLEOTIDE SEQUENCE [LARGE SCALE GENOMIC DNA]</scope>
    <source>
        <strain evidence="9 10">CMW 5346</strain>
    </source>
</reference>
<feature type="region of interest" description="Disordered" evidence="7">
    <location>
        <begin position="211"/>
        <end position="243"/>
    </location>
</feature>
<proteinExistence type="predicted"/>
<feature type="domain" description="Zn(2)-C6 fungal-type" evidence="8">
    <location>
        <begin position="60"/>
        <end position="90"/>
    </location>
</feature>
<dbReference type="PROSITE" id="PS00463">
    <property type="entry name" value="ZN2_CY6_FUNGAL_1"/>
    <property type="match status" value="1"/>
</dbReference>
<feature type="compositionally biased region" description="Low complexity" evidence="7">
    <location>
        <begin position="138"/>
        <end position="154"/>
    </location>
</feature>
<evidence type="ECO:0000256" key="7">
    <source>
        <dbReference type="SAM" id="MobiDB-lite"/>
    </source>
</evidence>
<dbReference type="InterPro" id="IPR051430">
    <property type="entry name" value="Fungal_TF_Env_Response"/>
</dbReference>
<dbReference type="Pfam" id="PF00172">
    <property type="entry name" value="Zn_clus"/>
    <property type="match status" value="1"/>
</dbReference>
<dbReference type="PANTHER" id="PTHR31944:SF131">
    <property type="entry name" value="HEME-RESPONSIVE ZINC FINGER TRANSCRIPTION FACTOR HAP1"/>
    <property type="match status" value="1"/>
</dbReference>
<evidence type="ECO:0000256" key="5">
    <source>
        <dbReference type="ARBA" id="ARBA00023163"/>
    </source>
</evidence>